<sequence length="59" mass="6688">MKTCAICDKGSVKGGKRAFLRSHYNPTATVRKYPNLQWARLVTGKRARVCVRCLKKLHA</sequence>
<organism evidence="3 4">
    <name type="scientific">Candidatus Sungbacteria bacterium RIFCSPHIGHO2_02_FULL_53_17</name>
    <dbReference type="NCBI Taxonomy" id="1802275"/>
    <lineage>
        <taxon>Bacteria</taxon>
        <taxon>Candidatus Sungiibacteriota</taxon>
    </lineage>
</organism>
<gene>
    <name evidence="3" type="ORF">A3C92_00740</name>
</gene>
<dbReference type="SUPFAM" id="SSF143800">
    <property type="entry name" value="L28p-like"/>
    <property type="match status" value="1"/>
</dbReference>
<evidence type="ECO:0000313" key="4">
    <source>
        <dbReference type="Proteomes" id="UP000177177"/>
    </source>
</evidence>
<dbReference type="Gene3D" id="2.30.170.40">
    <property type="entry name" value="Ribosomal protein L28/L24"/>
    <property type="match status" value="1"/>
</dbReference>
<proteinExistence type="predicted"/>
<evidence type="ECO:0008006" key="5">
    <source>
        <dbReference type="Google" id="ProtNLM"/>
    </source>
</evidence>
<dbReference type="InterPro" id="IPR034704">
    <property type="entry name" value="Ribosomal_bL28/bL31-like_sf"/>
</dbReference>
<dbReference type="GO" id="GO:1990904">
    <property type="term" value="C:ribonucleoprotein complex"/>
    <property type="evidence" value="ECO:0007669"/>
    <property type="project" value="UniProtKB-KW"/>
</dbReference>
<comment type="caution">
    <text evidence="3">The sequence shown here is derived from an EMBL/GenBank/DDBJ whole genome shotgun (WGS) entry which is preliminary data.</text>
</comment>
<accession>A0A1G2KWI1</accession>
<protein>
    <recommendedName>
        <fullName evidence="5">50S ribosomal protein L28</fullName>
    </recommendedName>
</protein>
<dbReference type="GO" id="GO:0003735">
    <property type="term" value="F:structural constituent of ribosome"/>
    <property type="evidence" value="ECO:0007669"/>
    <property type="project" value="InterPro"/>
</dbReference>
<name>A0A1G2KWI1_9BACT</name>
<keyword evidence="1" id="KW-0689">Ribosomal protein</keyword>
<keyword evidence="2" id="KW-0687">Ribonucleoprotein</keyword>
<evidence type="ECO:0000256" key="2">
    <source>
        <dbReference type="ARBA" id="ARBA00023274"/>
    </source>
</evidence>
<evidence type="ECO:0000313" key="3">
    <source>
        <dbReference type="EMBL" id="OHA02769.1"/>
    </source>
</evidence>
<reference evidence="3 4" key="1">
    <citation type="journal article" date="2016" name="Nat. Commun.">
        <title>Thousands of microbial genomes shed light on interconnected biogeochemical processes in an aquifer system.</title>
        <authorList>
            <person name="Anantharaman K."/>
            <person name="Brown C.T."/>
            <person name="Hug L.A."/>
            <person name="Sharon I."/>
            <person name="Castelle C.J."/>
            <person name="Probst A.J."/>
            <person name="Thomas B.C."/>
            <person name="Singh A."/>
            <person name="Wilkins M.J."/>
            <person name="Karaoz U."/>
            <person name="Brodie E.L."/>
            <person name="Williams K.H."/>
            <person name="Hubbard S.S."/>
            <person name="Banfield J.F."/>
        </authorList>
    </citation>
    <scope>NUCLEOTIDE SEQUENCE [LARGE SCALE GENOMIC DNA]</scope>
</reference>
<dbReference type="AlphaFoldDB" id="A0A1G2KWI1"/>
<dbReference type="GO" id="GO:0005840">
    <property type="term" value="C:ribosome"/>
    <property type="evidence" value="ECO:0007669"/>
    <property type="project" value="UniProtKB-KW"/>
</dbReference>
<evidence type="ECO:0000256" key="1">
    <source>
        <dbReference type="ARBA" id="ARBA00022980"/>
    </source>
</evidence>
<dbReference type="EMBL" id="MHQN01000031">
    <property type="protein sequence ID" value="OHA02769.1"/>
    <property type="molecule type" value="Genomic_DNA"/>
</dbReference>
<dbReference type="InterPro" id="IPR037147">
    <property type="entry name" value="Ribosomal_bL28_sf"/>
</dbReference>
<dbReference type="Proteomes" id="UP000177177">
    <property type="component" value="Unassembled WGS sequence"/>
</dbReference>